<sequence>MSKLLWMLLLVNIGLQVTICAQSFHATVDASGGNAHSTDGSINYSVGQIQINTISAFNGKLSSGVQQPFELYKITEVYQTNNDQATIHLVHQRENDQLLLKMTHPIQTPLTYQLCDDMGKIIEAHQISNSEIIINMINRPKGFYFLIITSKNQNIKTFKIIKGQ</sequence>
<evidence type="ECO:0000256" key="1">
    <source>
        <dbReference type="SAM" id="SignalP"/>
    </source>
</evidence>
<feature type="signal peptide" evidence="1">
    <location>
        <begin position="1"/>
        <end position="26"/>
    </location>
</feature>
<dbReference type="InterPro" id="IPR026444">
    <property type="entry name" value="Secre_tail"/>
</dbReference>
<dbReference type="NCBIfam" id="TIGR04183">
    <property type="entry name" value="Por_Secre_tail"/>
    <property type="match status" value="1"/>
</dbReference>
<evidence type="ECO:0000313" key="3">
    <source>
        <dbReference type="Proteomes" id="UP000808349"/>
    </source>
</evidence>
<name>A0A9D7SAG9_9BACT</name>
<reference evidence="2 3" key="1">
    <citation type="submission" date="2020-10" db="EMBL/GenBank/DDBJ databases">
        <title>Connecting structure to function with the recovery of over 1000 high-quality activated sludge metagenome-assembled genomes encoding full-length rRNA genes using long-read sequencing.</title>
        <authorList>
            <person name="Singleton C.M."/>
            <person name="Petriglieri F."/>
            <person name="Kristensen J.M."/>
            <person name="Kirkegaard R.H."/>
            <person name="Michaelsen T.Y."/>
            <person name="Andersen M.H."/>
            <person name="Karst S.M."/>
            <person name="Dueholm M.S."/>
            <person name="Nielsen P.H."/>
            <person name="Albertsen M."/>
        </authorList>
    </citation>
    <scope>NUCLEOTIDE SEQUENCE [LARGE SCALE GENOMIC DNA]</scope>
    <source>
        <strain evidence="2">Ribe_18-Q3-R11-54_BAT3C.373</strain>
    </source>
</reference>
<dbReference type="AlphaFoldDB" id="A0A9D7SAG9"/>
<gene>
    <name evidence="2" type="ORF">IPO85_12820</name>
</gene>
<evidence type="ECO:0000313" key="2">
    <source>
        <dbReference type="EMBL" id="MBK9718366.1"/>
    </source>
</evidence>
<dbReference type="EMBL" id="JADKFW010000010">
    <property type="protein sequence ID" value="MBK9718366.1"/>
    <property type="molecule type" value="Genomic_DNA"/>
</dbReference>
<proteinExistence type="predicted"/>
<dbReference type="Proteomes" id="UP000808349">
    <property type="component" value="Unassembled WGS sequence"/>
</dbReference>
<protein>
    <submittedName>
        <fullName evidence="2">T9SS type A sorting domain-containing protein</fullName>
    </submittedName>
</protein>
<accession>A0A9D7SAG9</accession>
<keyword evidence="1" id="KW-0732">Signal</keyword>
<comment type="caution">
    <text evidence="2">The sequence shown here is derived from an EMBL/GenBank/DDBJ whole genome shotgun (WGS) entry which is preliminary data.</text>
</comment>
<feature type="chain" id="PRO_5039394939" evidence="1">
    <location>
        <begin position="27"/>
        <end position="164"/>
    </location>
</feature>
<organism evidence="2 3">
    <name type="scientific">Candidatus Defluviibacterium haderslevense</name>
    <dbReference type="NCBI Taxonomy" id="2981993"/>
    <lineage>
        <taxon>Bacteria</taxon>
        <taxon>Pseudomonadati</taxon>
        <taxon>Bacteroidota</taxon>
        <taxon>Saprospiria</taxon>
        <taxon>Saprospirales</taxon>
        <taxon>Saprospiraceae</taxon>
        <taxon>Candidatus Defluviibacterium</taxon>
    </lineage>
</organism>